<dbReference type="GO" id="GO:0043093">
    <property type="term" value="P:FtsZ-dependent cytokinesis"/>
    <property type="evidence" value="ECO:0007669"/>
    <property type="project" value="UniProtKB-UniRule"/>
</dbReference>
<organism evidence="4 5">
    <name type="scientific">Polynucleobacter kasalickyi</name>
    <dbReference type="NCBI Taxonomy" id="1938817"/>
    <lineage>
        <taxon>Bacteria</taxon>
        <taxon>Pseudomonadati</taxon>
        <taxon>Pseudomonadota</taxon>
        <taxon>Betaproteobacteria</taxon>
        <taxon>Burkholderiales</taxon>
        <taxon>Burkholderiaceae</taxon>
        <taxon>Polynucleobacter</taxon>
    </lineage>
</organism>
<dbReference type="Pfam" id="PF13525">
    <property type="entry name" value="YfiO"/>
    <property type="match status" value="1"/>
</dbReference>
<keyword evidence="5" id="KW-1185">Reference proteome</keyword>
<dbReference type="Proteomes" id="UP000192708">
    <property type="component" value="Unassembled WGS sequence"/>
</dbReference>
<dbReference type="EMBL" id="FWXJ01000001">
    <property type="protein sequence ID" value="SMC30117.1"/>
    <property type="molecule type" value="Genomic_DNA"/>
</dbReference>
<feature type="signal peptide" evidence="2">
    <location>
        <begin position="1"/>
        <end position="28"/>
    </location>
</feature>
<evidence type="ECO:0000259" key="3">
    <source>
        <dbReference type="Pfam" id="PF13525"/>
    </source>
</evidence>
<feature type="coiled-coil region" evidence="2">
    <location>
        <begin position="61"/>
        <end position="95"/>
    </location>
</feature>
<keyword evidence="2" id="KW-0132">Cell division</keyword>
<comment type="function">
    <text evidence="2">Mediates coordination of peptidoglycan synthesis and outer membrane constriction during cell division.</text>
</comment>
<dbReference type="Gene3D" id="1.25.40.10">
    <property type="entry name" value="Tetratricopeptide repeat domain"/>
    <property type="match status" value="1"/>
</dbReference>
<gene>
    <name evidence="2" type="primary">cpoB</name>
    <name evidence="4" type="ORF">SAMN06296008_10147</name>
</gene>
<dbReference type="HAMAP" id="MF_02066">
    <property type="entry name" value="CpoB"/>
    <property type="match status" value="1"/>
</dbReference>
<dbReference type="GO" id="GO:0030288">
    <property type="term" value="C:outer membrane-bounded periplasmic space"/>
    <property type="evidence" value="ECO:0007669"/>
    <property type="project" value="UniProtKB-UniRule"/>
</dbReference>
<evidence type="ECO:0000256" key="2">
    <source>
        <dbReference type="HAMAP-Rule" id="MF_02066"/>
    </source>
</evidence>
<dbReference type="InterPro" id="IPR034706">
    <property type="entry name" value="CpoB"/>
</dbReference>
<comment type="subcellular location">
    <subcellularLocation>
        <location evidence="2">Periplasm</location>
    </subcellularLocation>
</comment>
<accession>A0A1W1Y1V2</accession>
<keyword evidence="2" id="KW-0131">Cell cycle</keyword>
<dbReference type="InterPro" id="IPR011990">
    <property type="entry name" value="TPR-like_helical_dom_sf"/>
</dbReference>
<comment type="similarity">
    <text evidence="2">Belongs to the CpoB family.</text>
</comment>
<feature type="domain" description="Outer membrane lipoprotein BamD-like" evidence="3">
    <location>
        <begin position="120"/>
        <end position="235"/>
    </location>
</feature>
<dbReference type="InterPro" id="IPR039565">
    <property type="entry name" value="BamD-like"/>
</dbReference>
<sequence length="242" mass="27227" precursor="true">MIPMLRLKFPQLLAVAALSTLGYQSTSAAMFEDNDARRQINVLTESVKNSQRAIFDLTNSFERSVQENAKLRGRIEELERTVDDQKHNLKIYYSELNDRIKLLEPVGIEIEGVKGKAQPAEKELYDLALIEFKDGNAVKAEGMLTQFINAYPNSPYWPVAQYWLSVSKYASKDYKGSIAAGNALIKGFPEHPRVPQTLLNIANCLFESNQKAEGRKTLELLIKSFPESKSADTARLALSKIK</sequence>
<dbReference type="SUPFAM" id="SSF48452">
    <property type="entry name" value="TPR-like"/>
    <property type="match status" value="1"/>
</dbReference>
<proteinExistence type="inferred from homology"/>
<protein>
    <recommendedName>
        <fullName evidence="2">Cell division coordinator CpoB</fullName>
    </recommendedName>
</protein>
<dbReference type="AlphaFoldDB" id="A0A1W1Y1V2"/>
<name>A0A1W1Y1V2_9BURK</name>
<keyword evidence="1 2" id="KW-0732">Signal</keyword>
<evidence type="ECO:0000313" key="4">
    <source>
        <dbReference type="EMBL" id="SMC30117.1"/>
    </source>
</evidence>
<evidence type="ECO:0000313" key="5">
    <source>
        <dbReference type="Proteomes" id="UP000192708"/>
    </source>
</evidence>
<dbReference type="GO" id="GO:0070206">
    <property type="term" value="P:protein trimerization"/>
    <property type="evidence" value="ECO:0007669"/>
    <property type="project" value="InterPro"/>
</dbReference>
<keyword evidence="2" id="KW-0175">Coiled coil</keyword>
<keyword evidence="2" id="KW-0574">Periplasm</keyword>
<feature type="chain" id="PRO_5013416918" description="Cell division coordinator CpoB" evidence="2">
    <location>
        <begin position="29"/>
        <end position="242"/>
    </location>
</feature>
<reference evidence="4 5" key="1">
    <citation type="submission" date="2017-04" db="EMBL/GenBank/DDBJ databases">
        <authorList>
            <person name="Afonso C.L."/>
            <person name="Miller P.J."/>
            <person name="Scott M.A."/>
            <person name="Spackman E."/>
            <person name="Goraichik I."/>
            <person name="Dimitrov K.M."/>
            <person name="Suarez D.L."/>
            <person name="Swayne D.E."/>
        </authorList>
    </citation>
    <scope>NUCLEOTIDE SEQUENCE [LARGE SCALE GENOMIC DNA]</scope>
    <source>
        <strain evidence="4 5">VK13</strain>
    </source>
</reference>
<evidence type="ECO:0000256" key="1">
    <source>
        <dbReference type="ARBA" id="ARBA00022729"/>
    </source>
</evidence>
<dbReference type="STRING" id="1938817.SAMN06296008_10147"/>